<feature type="compositionally biased region" description="Low complexity" evidence="1">
    <location>
        <begin position="157"/>
        <end position="168"/>
    </location>
</feature>
<feature type="region of interest" description="Disordered" evidence="1">
    <location>
        <begin position="116"/>
        <end position="216"/>
    </location>
</feature>
<gene>
    <name evidence="2" type="ORF">SEVIR_7G230401v2</name>
</gene>
<reference evidence="2" key="1">
    <citation type="submission" date="2019-03" db="EMBL/GenBank/DDBJ databases">
        <title>WGS assembly of Setaria viridis.</title>
        <authorList>
            <person name="Huang P."/>
            <person name="Jenkins J."/>
            <person name="Grimwood J."/>
            <person name="Barry K."/>
            <person name="Healey A."/>
            <person name="Mamidi S."/>
            <person name="Sreedasyam A."/>
            <person name="Shu S."/>
            <person name="Feldman M."/>
            <person name="Wu J."/>
            <person name="Yu Y."/>
            <person name="Chen C."/>
            <person name="Johnson J."/>
            <person name="Rokhsar D."/>
            <person name="Baxter I."/>
            <person name="Schmutz J."/>
            <person name="Brutnell T."/>
            <person name="Kellogg E."/>
        </authorList>
    </citation>
    <scope>NUCLEOTIDE SEQUENCE [LARGE SCALE GENOMIC DNA]</scope>
</reference>
<feature type="region of interest" description="Disordered" evidence="1">
    <location>
        <begin position="274"/>
        <end position="344"/>
    </location>
</feature>
<keyword evidence="3" id="KW-1185">Reference proteome</keyword>
<feature type="compositionally biased region" description="Basic residues" evidence="1">
    <location>
        <begin position="315"/>
        <end position="337"/>
    </location>
</feature>
<proteinExistence type="predicted"/>
<dbReference type="EMBL" id="CM016558">
    <property type="protein sequence ID" value="TKW06248.1"/>
    <property type="molecule type" value="Genomic_DNA"/>
</dbReference>
<evidence type="ECO:0000256" key="1">
    <source>
        <dbReference type="SAM" id="MobiDB-lite"/>
    </source>
</evidence>
<feature type="region of interest" description="Disordered" evidence="1">
    <location>
        <begin position="1"/>
        <end position="39"/>
    </location>
</feature>
<accession>A0A4U6TTA1</accession>
<name>A0A4U6TTA1_SETVI</name>
<dbReference type="Gramene" id="TKW06248">
    <property type="protein sequence ID" value="TKW06248"/>
    <property type="gene ID" value="SEVIR_7G230401v2"/>
</dbReference>
<sequence length="364" mass="39075">MDPSAPTHSPIRRYPAPKNDREGKGEPSDGRARVTDGRVRRRTVSVLRSDGGGRGQVTSRGGRKSWACVCRGVRCGGRRVGGGWVGGGVAYASVAHGVSRWWWAAGRGRIFQPLRRAARASGTDGRGTGARRRRPPRHCAISSCPSDTASKDKQRSSPRSPVSRPLPRIAEARGPERCDAGGKRSIRRAHDTPSASGPARHCAGIPPGSPAGANAQARVPRFGFPSTGRGFLEFGEPHVALPVHGSLARGTAGAVRPHGSRLWIDPSLLRPAADCEGGPTHAQQRGLNGGRRLDGGGSPSVWEEGTPAGPAVWRRWPRRRRQRRHRPAAVLGKRRVNQVRQGARLTKPYRVTAGRHRSIPIVPS</sequence>
<feature type="compositionally biased region" description="Basic and acidic residues" evidence="1">
    <location>
        <begin position="18"/>
        <end position="38"/>
    </location>
</feature>
<protein>
    <submittedName>
        <fullName evidence="2">Uncharacterized protein</fullName>
    </submittedName>
</protein>
<feature type="compositionally biased region" description="Basic and acidic residues" evidence="1">
    <location>
        <begin position="170"/>
        <end position="182"/>
    </location>
</feature>
<organism evidence="2 3">
    <name type="scientific">Setaria viridis</name>
    <name type="common">Green bristlegrass</name>
    <name type="synonym">Setaria italica subsp. viridis</name>
    <dbReference type="NCBI Taxonomy" id="4556"/>
    <lineage>
        <taxon>Eukaryota</taxon>
        <taxon>Viridiplantae</taxon>
        <taxon>Streptophyta</taxon>
        <taxon>Embryophyta</taxon>
        <taxon>Tracheophyta</taxon>
        <taxon>Spermatophyta</taxon>
        <taxon>Magnoliopsida</taxon>
        <taxon>Liliopsida</taxon>
        <taxon>Poales</taxon>
        <taxon>Poaceae</taxon>
        <taxon>PACMAD clade</taxon>
        <taxon>Panicoideae</taxon>
        <taxon>Panicodae</taxon>
        <taxon>Paniceae</taxon>
        <taxon>Cenchrinae</taxon>
        <taxon>Setaria</taxon>
    </lineage>
</organism>
<dbReference type="AlphaFoldDB" id="A0A4U6TTA1"/>
<dbReference type="Proteomes" id="UP000298652">
    <property type="component" value="Chromosome 7"/>
</dbReference>
<evidence type="ECO:0000313" key="3">
    <source>
        <dbReference type="Proteomes" id="UP000298652"/>
    </source>
</evidence>
<evidence type="ECO:0000313" key="2">
    <source>
        <dbReference type="EMBL" id="TKW06248.1"/>
    </source>
</evidence>